<accession>A0A0A9ASU1</accession>
<dbReference type="EMBL" id="GBRH01243719">
    <property type="protein sequence ID" value="JAD54176.1"/>
    <property type="molecule type" value="Transcribed_RNA"/>
</dbReference>
<name>A0A0A9ASU1_ARUDO</name>
<proteinExistence type="predicted"/>
<reference evidence="1" key="1">
    <citation type="submission" date="2014-09" db="EMBL/GenBank/DDBJ databases">
        <authorList>
            <person name="Magalhaes I.L.F."/>
            <person name="Oliveira U."/>
            <person name="Santos F.R."/>
            <person name="Vidigal T.H.D.A."/>
            <person name="Brescovit A.D."/>
            <person name="Santos A.J."/>
        </authorList>
    </citation>
    <scope>NUCLEOTIDE SEQUENCE</scope>
    <source>
        <tissue evidence="1">Shoot tissue taken approximately 20 cm above the soil surface</tissue>
    </source>
</reference>
<sequence>MLLLLHCPSISVPIFVSLRSRIVVAKEAINQKAVVAVVQ</sequence>
<protein>
    <submittedName>
        <fullName evidence="1">Uncharacterized protein</fullName>
    </submittedName>
</protein>
<dbReference type="AlphaFoldDB" id="A0A0A9ASU1"/>
<reference evidence="1" key="2">
    <citation type="journal article" date="2015" name="Data Brief">
        <title>Shoot transcriptome of the giant reed, Arundo donax.</title>
        <authorList>
            <person name="Barrero R.A."/>
            <person name="Guerrero F.D."/>
            <person name="Moolhuijzen P."/>
            <person name="Goolsby J.A."/>
            <person name="Tidwell J."/>
            <person name="Bellgard S.E."/>
            <person name="Bellgard M.I."/>
        </authorList>
    </citation>
    <scope>NUCLEOTIDE SEQUENCE</scope>
    <source>
        <tissue evidence="1">Shoot tissue taken approximately 20 cm above the soil surface</tissue>
    </source>
</reference>
<organism evidence="1">
    <name type="scientific">Arundo donax</name>
    <name type="common">Giant reed</name>
    <name type="synonym">Donax arundinaceus</name>
    <dbReference type="NCBI Taxonomy" id="35708"/>
    <lineage>
        <taxon>Eukaryota</taxon>
        <taxon>Viridiplantae</taxon>
        <taxon>Streptophyta</taxon>
        <taxon>Embryophyta</taxon>
        <taxon>Tracheophyta</taxon>
        <taxon>Spermatophyta</taxon>
        <taxon>Magnoliopsida</taxon>
        <taxon>Liliopsida</taxon>
        <taxon>Poales</taxon>
        <taxon>Poaceae</taxon>
        <taxon>PACMAD clade</taxon>
        <taxon>Arundinoideae</taxon>
        <taxon>Arundineae</taxon>
        <taxon>Arundo</taxon>
    </lineage>
</organism>
<evidence type="ECO:0000313" key="1">
    <source>
        <dbReference type="EMBL" id="JAD54176.1"/>
    </source>
</evidence>